<gene>
    <name evidence="1" type="ORF">SBVP3_0031</name>
</gene>
<dbReference type="EMBL" id="KP280063">
    <property type="protein sequence ID" value="AJF40799.1"/>
    <property type="molecule type" value="Genomic_DNA"/>
</dbReference>
<protein>
    <submittedName>
        <fullName evidence="1">Uncharacterized protein</fullName>
    </submittedName>
</protein>
<dbReference type="OrthoDB" id="32016at10239"/>
<evidence type="ECO:0000313" key="2">
    <source>
        <dbReference type="Proteomes" id="UP000031804"/>
    </source>
</evidence>
<evidence type="ECO:0000313" key="1">
    <source>
        <dbReference type="EMBL" id="AJF40799.1"/>
    </source>
</evidence>
<organism evidence="1 2">
    <name type="scientific">Vibrio phage phi 3</name>
    <dbReference type="NCBI Taxonomy" id="1589298"/>
    <lineage>
        <taxon>Viruses</taxon>
        <taxon>Duplodnaviria</taxon>
        <taxon>Heunggongvirae</taxon>
        <taxon>Uroviricota</taxon>
        <taxon>Caudoviricetes</taxon>
        <taxon>Demerecviridae</taxon>
        <taxon>Ermolyevavirinae</taxon>
        <taxon>Jesfedecavirus</taxon>
        <taxon>Jesfedecavirus phi3</taxon>
    </lineage>
</organism>
<dbReference type="RefSeq" id="YP_009207496.1">
    <property type="nucleotide sequence ID" value="NC_028895.1"/>
</dbReference>
<keyword evidence="2" id="KW-1185">Reference proteome</keyword>
<name>A0A0B5HAN2_9CAUD</name>
<reference evidence="1 2" key="1">
    <citation type="submission" date="2014-12" db="EMBL/GenBank/DDBJ databases">
        <title>Complete genome sequences of three Vibrio cholerae specific bacteriophages.</title>
        <authorList>
            <person name="Bhandare S.G."/>
            <person name="Warry A."/>
            <person name="Emes R.D."/>
            <person name="Hooton S.P.T."/>
            <person name="Barrow P.A."/>
            <person name="Atterbury R.J."/>
        </authorList>
    </citation>
    <scope>NUCLEOTIDE SEQUENCE [LARGE SCALE GENOMIC DNA]</scope>
</reference>
<dbReference type="Proteomes" id="UP000031804">
    <property type="component" value="Segment"/>
</dbReference>
<proteinExistence type="predicted"/>
<dbReference type="GeneID" id="26634009"/>
<dbReference type="KEGG" id="vg:26634009"/>
<sequence length="153" mass="16739">MNKTNLVILSVLLYLVSFLVGFLVFGSAKATASEITMGSISYHFSSNEKYNNLNPTVLYTTESNYVVGYFENSYYRDSFLAAKKFSTSNSGVELGAMVGAVSGYREGELMDILPCYKEICLAVVPTASYSIGNWKPTLVFGGTFISLAVGYNF</sequence>
<accession>A0A0B5HAN2</accession>